<reference evidence="2 3" key="1">
    <citation type="submission" date="2016-10" db="EMBL/GenBank/DDBJ databases">
        <authorList>
            <person name="de Groot N.N."/>
        </authorList>
    </citation>
    <scope>NUCLEOTIDE SEQUENCE [LARGE SCALE GENOMIC DNA]</scope>
    <source>
        <strain evidence="2 3">CPCC 202699</strain>
    </source>
</reference>
<sequence length="271" mass="31008">MSKTISFIAHQDDDLLFMNPDIASDVQAGWEVWIVYLTAGEVGYKPGRTHWGMDYADLRIQGARAAYARAAKVANSWEYEPRTFAGRQLATNRLNGTNVHLVFTFIHAAEGADNGDLYRMLHNSSFVAKPIDGRPGYTKSQFQAMLKSIITTVNPDFIRTQSTIGHREIDSNGNPDHIDHISGAILTANAAVTTDKKTLVRRDEYQNYIIAEYEENVWGYWRDEKSAIWDQYWPKDPELQPWSWQNVMGRQYRPEGRIFFPGTPWVPPSDF</sequence>
<dbReference type="STRING" id="589385.SAMN05421504_102277"/>
<dbReference type="EMBL" id="FNON01000002">
    <property type="protein sequence ID" value="SDX09038.1"/>
    <property type="molecule type" value="Genomic_DNA"/>
</dbReference>
<gene>
    <name evidence="2" type="ORF">SAMN05421504_102277</name>
</gene>
<dbReference type="GO" id="GO:0016137">
    <property type="term" value="P:glycoside metabolic process"/>
    <property type="evidence" value="ECO:0007669"/>
    <property type="project" value="UniProtKB-ARBA"/>
</dbReference>
<evidence type="ECO:0000313" key="3">
    <source>
        <dbReference type="Proteomes" id="UP000199515"/>
    </source>
</evidence>
<dbReference type="SUPFAM" id="SSF102588">
    <property type="entry name" value="LmbE-like"/>
    <property type="match status" value="1"/>
</dbReference>
<keyword evidence="3" id="KW-1185">Reference proteome</keyword>
<dbReference type="InterPro" id="IPR024078">
    <property type="entry name" value="LmbE-like_dom_sf"/>
</dbReference>
<dbReference type="Proteomes" id="UP000199515">
    <property type="component" value="Unassembled WGS sequence"/>
</dbReference>
<dbReference type="OrthoDB" id="6064917at2"/>
<dbReference type="InterPro" id="IPR003737">
    <property type="entry name" value="GlcNAc_PI_deacetylase-related"/>
</dbReference>
<dbReference type="AlphaFoldDB" id="A0A1H2YWA9"/>
<dbReference type="PANTHER" id="PTHR12993:SF23">
    <property type="entry name" value="N-ACETYLGLUCOSAMINYLPHOSPHATIDYLINOSITOL DEACETYLASE"/>
    <property type="match status" value="1"/>
</dbReference>
<organism evidence="2 3">
    <name type="scientific">Amycolatopsis xylanica</name>
    <dbReference type="NCBI Taxonomy" id="589385"/>
    <lineage>
        <taxon>Bacteria</taxon>
        <taxon>Bacillati</taxon>
        <taxon>Actinomycetota</taxon>
        <taxon>Actinomycetes</taxon>
        <taxon>Pseudonocardiales</taxon>
        <taxon>Pseudonocardiaceae</taxon>
        <taxon>Amycolatopsis</taxon>
    </lineage>
</organism>
<proteinExistence type="predicted"/>
<evidence type="ECO:0000256" key="1">
    <source>
        <dbReference type="ARBA" id="ARBA00022833"/>
    </source>
</evidence>
<dbReference type="GO" id="GO:0000225">
    <property type="term" value="F:N-acetylglucosaminylphosphatidylinositol deacetylase activity"/>
    <property type="evidence" value="ECO:0007669"/>
    <property type="project" value="TreeGrafter"/>
</dbReference>
<accession>A0A1H2YWA9</accession>
<dbReference type="Pfam" id="PF02585">
    <property type="entry name" value="PIG-L"/>
    <property type="match status" value="1"/>
</dbReference>
<keyword evidence="1" id="KW-0862">Zinc</keyword>
<dbReference type="RefSeq" id="WP_091288194.1">
    <property type="nucleotide sequence ID" value="NZ_FNON01000002.1"/>
</dbReference>
<dbReference type="Gene3D" id="3.40.50.10320">
    <property type="entry name" value="LmbE-like"/>
    <property type="match status" value="1"/>
</dbReference>
<evidence type="ECO:0000313" key="2">
    <source>
        <dbReference type="EMBL" id="SDX09038.1"/>
    </source>
</evidence>
<dbReference type="PANTHER" id="PTHR12993">
    <property type="entry name" value="N-ACETYLGLUCOSAMINYL-PHOSPHATIDYLINOSITOL DE-N-ACETYLASE-RELATED"/>
    <property type="match status" value="1"/>
</dbReference>
<protein>
    <submittedName>
        <fullName evidence="2">GlcNAc-PI de-N-acetylase</fullName>
    </submittedName>
</protein>
<name>A0A1H2YWA9_9PSEU</name>